<keyword evidence="2" id="KW-0719">Serine esterase</keyword>
<protein>
    <recommendedName>
        <fullName evidence="5">Carboxylic ester hydrolase</fullName>
        <ecNumber evidence="5">3.1.1.-</ecNumber>
    </recommendedName>
</protein>
<evidence type="ECO:0000313" key="8">
    <source>
        <dbReference type="EMBL" id="JAS43552.1"/>
    </source>
</evidence>
<keyword evidence="6" id="KW-0472">Membrane</keyword>
<gene>
    <name evidence="8" type="ORF">g.17598</name>
</gene>
<dbReference type="EC" id="3.1.1.-" evidence="5"/>
<feature type="transmembrane region" description="Helical" evidence="6">
    <location>
        <begin position="572"/>
        <end position="594"/>
    </location>
</feature>
<dbReference type="InterPro" id="IPR050309">
    <property type="entry name" value="Type-B_Carboxylest/Lipase"/>
</dbReference>
<proteinExistence type="inferred from homology"/>
<feature type="chain" id="PRO_5008447210" description="Carboxylic ester hydrolase" evidence="5">
    <location>
        <begin position="28"/>
        <end position="605"/>
    </location>
</feature>
<feature type="domain" description="Carboxylesterase type B" evidence="7">
    <location>
        <begin position="31"/>
        <end position="551"/>
    </location>
</feature>
<dbReference type="PROSITE" id="PS00941">
    <property type="entry name" value="CARBOXYLESTERASE_B_2"/>
    <property type="match status" value="1"/>
</dbReference>
<organism evidence="8">
    <name type="scientific">Cuerna arida</name>
    <dbReference type="NCBI Taxonomy" id="1464854"/>
    <lineage>
        <taxon>Eukaryota</taxon>
        <taxon>Metazoa</taxon>
        <taxon>Ecdysozoa</taxon>
        <taxon>Arthropoda</taxon>
        <taxon>Hexapoda</taxon>
        <taxon>Insecta</taxon>
        <taxon>Pterygota</taxon>
        <taxon>Neoptera</taxon>
        <taxon>Paraneoptera</taxon>
        <taxon>Hemiptera</taxon>
        <taxon>Auchenorrhyncha</taxon>
        <taxon>Membracoidea</taxon>
        <taxon>Cicadellidae</taxon>
        <taxon>Cicadellinae</taxon>
        <taxon>Proconiini</taxon>
        <taxon>Cuerna</taxon>
    </lineage>
</organism>
<evidence type="ECO:0000256" key="3">
    <source>
        <dbReference type="ARBA" id="ARBA00022801"/>
    </source>
</evidence>
<dbReference type="InterPro" id="IPR002018">
    <property type="entry name" value="CarbesteraseB"/>
</dbReference>
<dbReference type="GO" id="GO:0052689">
    <property type="term" value="F:carboxylic ester hydrolase activity"/>
    <property type="evidence" value="ECO:0007669"/>
    <property type="project" value="UniProtKB-KW"/>
</dbReference>
<dbReference type="AlphaFoldDB" id="A0A1B6EZW0"/>
<dbReference type="InterPro" id="IPR019819">
    <property type="entry name" value="Carboxylesterase_B_CS"/>
</dbReference>
<dbReference type="Pfam" id="PF00135">
    <property type="entry name" value="COesterase"/>
    <property type="match status" value="1"/>
</dbReference>
<evidence type="ECO:0000256" key="5">
    <source>
        <dbReference type="RuleBase" id="RU361235"/>
    </source>
</evidence>
<evidence type="ECO:0000256" key="6">
    <source>
        <dbReference type="SAM" id="Phobius"/>
    </source>
</evidence>
<evidence type="ECO:0000259" key="7">
    <source>
        <dbReference type="Pfam" id="PF00135"/>
    </source>
</evidence>
<keyword evidence="4" id="KW-0325">Glycoprotein</keyword>
<keyword evidence="6" id="KW-0812">Transmembrane</keyword>
<dbReference type="Gene3D" id="3.40.50.1820">
    <property type="entry name" value="alpha/beta hydrolase"/>
    <property type="match status" value="1"/>
</dbReference>
<dbReference type="PANTHER" id="PTHR11559">
    <property type="entry name" value="CARBOXYLESTERASE"/>
    <property type="match status" value="1"/>
</dbReference>
<dbReference type="EMBL" id="GECZ01026217">
    <property type="protein sequence ID" value="JAS43552.1"/>
    <property type="molecule type" value="Transcribed_RNA"/>
</dbReference>
<feature type="signal peptide" evidence="5">
    <location>
        <begin position="1"/>
        <end position="27"/>
    </location>
</feature>
<name>A0A1B6EZW0_9HEMI</name>
<keyword evidence="5" id="KW-0732">Signal</keyword>
<sequence>AILTMFSAAQYIVYICASLLSVRVAIGSNDNPRVVLSLGLVEGLEQTTVLGRTHYSFKGIPYAAPPIGNLRFKAPQPPANWSDVLLAFKDAPACLQPFREVPFPITYSEDCLYLNVFTPYLQPKNGSGMPVIVWIHGGKFYQGSSATEKYGVDFLLMKDVVVVLMNYRLGIFGYLNMNVAGAQGNVALKDAVMALKWVQTEISKFGGDPRLVTVVGDSSGSDMVSMLYYSPMSKGLFNRAVSQSGSSLSDSAFLPSTADLGLKMAEALDCPIDPPQSAVSCLREVDGVTLADKQTIFQGVKGIENPFLPTIEQDLGEEVFLPDYPIKMMETAGDVPYLMGFSDGEGLMFVKDPETNPDQFEKIQEDFIPYLPVYMLENEQPEVLQRIATQFQDFYLGFNSSLNDTIYGFINYNTDREFSYCIAKTAQMISNRASVYLYYFNYAGNFQRRNWPYNKLNLTGVGHGEELGYLFYRPCFVKEQNNISAYPKDMEMVETMVTLWTNFATYGNPTPPGTDLKPTWEPVKGKLTRHLIINDPLTMAPYPVLEDRLAFWDQIFQSLYGEATHIRRSRTYLVYITVFFLLLFCAILGIYCYFRGKKHRYSILD</sequence>
<evidence type="ECO:0000256" key="1">
    <source>
        <dbReference type="ARBA" id="ARBA00005964"/>
    </source>
</evidence>
<evidence type="ECO:0000256" key="4">
    <source>
        <dbReference type="ARBA" id="ARBA00023180"/>
    </source>
</evidence>
<keyword evidence="3 5" id="KW-0378">Hydrolase</keyword>
<feature type="non-terminal residue" evidence="8">
    <location>
        <position position="1"/>
    </location>
</feature>
<evidence type="ECO:0000256" key="2">
    <source>
        <dbReference type="ARBA" id="ARBA00022487"/>
    </source>
</evidence>
<comment type="similarity">
    <text evidence="1 5">Belongs to the type-B carboxylesterase/lipase family.</text>
</comment>
<dbReference type="SUPFAM" id="SSF53474">
    <property type="entry name" value="alpha/beta-Hydrolases"/>
    <property type="match status" value="1"/>
</dbReference>
<keyword evidence="6" id="KW-1133">Transmembrane helix</keyword>
<reference evidence="8" key="1">
    <citation type="submission" date="2015-11" db="EMBL/GenBank/DDBJ databases">
        <title>De novo transcriptome assembly of four potential Pierce s Disease insect vectors from Arizona vineyards.</title>
        <authorList>
            <person name="Tassone E.E."/>
        </authorList>
    </citation>
    <scope>NUCLEOTIDE SEQUENCE</scope>
</reference>
<dbReference type="PROSITE" id="PS00122">
    <property type="entry name" value="CARBOXYLESTERASE_B_1"/>
    <property type="match status" value="1"/>
</dbReference>
<dbReference type="InterPro" id="IPR029058">
    <property type="entry name" value="AB_hydrolase_fold"/>
</dbReference>
<dbReference type="InterPro" id="IPR019826">
    <property type="entry name" value="Carboxylesterase_B_AS"/>
</dbReference>
<accession>A0A1B6EZW0</accession>